<organism evidence="1 2">
    <name type="scientific">Neophaeococcomyces mojaviensis</name>
    <dbReference type="NCBI Taxonomy" id="3383035"/>
    <lineage>
        <taxon>Eukaryota</taxon>
        <taxon>Fungi</taxon>
        <taxon>Dikarya</taxon>
        <taxon>Ascomycota</taxon>
        <taxon>Pezizomycotina</taxon>
        <taxon>Eurotiomycetes</taxon>
        <taxon>Chaetothyriomycetidae</taxon>
        <taxon>Chaetothyriales</taxon>
        <taxon>Chaetothyriales incertae sedis</taxon>
        <taxon>Neophaeococcomyces</taxon>
    </lineage>
</organism>
<evidence type="ECO:0000313" key="1">
    <source>
        <dbReference type="EMBL" id="KAJ9658774.1"/>
    </source>
</evidence>
<dbReference type="Proteomes" id="UP001172386">
    <property type="component" value="Unassembled WGS sequence"/>
</dbReference>
<protein>
    <submittedName>
        <fullName evidence="1">Uncharacterized protein</fullName>
    </submittedName>
</protein>
<proteinExistence type="predicted"/>
<dbReference type="EMBL" id="JAPDRQ010000047">
    <property type="protein sequence ID" value="KAJ9658774.1"/>
    <property type="molecule type" value="Genomic_DNA"/>
</dbReference>
<keyword evidence="2" id="KW-1185">Reference proteome</keyword>
<comment type="caution">
    <text evidence="1">The sequence shown here is derived from an EMBL/GenBank/DDBJ whole genome shotgun (WGS) entry which is preliminary data.</text>
</comment>
<accession>A0ACC3AB84</accession>
<evidence type="ECO:0000313" key="2">
    <source>
        <dbReference type="Proteomes" id="UP001172386"/>
    </source>
</evidence>
<gene>
    <name evidence="1" type="ORF">H2198_003520</name>
</gene>
<name>A0ACC3AB84_9EURO</name>
<reference evidence="1" key="1">
    <citation type="submission" date="2022-10" db="EMBL/GenBank/DDBJ databases">
        <title>Culturing micro-colonial fungi from biological soil crusts in the Mojave desert and describing Neophaeococcomyces mojavensis, and introducing the new genera and species Taxawa tesnikishii.</title>
        <authorList>
            <person name="Kurbessoian T."/>
            <person name="Stajich J.E."/>
        </authorList>
    </citation>
    <scope>NUCLEOTIDE SEQUENCE</scope>
    <source>
        <strain evidence="1">JES_112</strain>
    </source>
</reference>
<sequence>MLQPRASSARTKAVLQNTIRSTTNLSTSQHDLTCRLPDGRTLGYAEYGHLSGFPPIFFHGFPSSRLEASGFERIARRRKLRIISPDRPGFGLSTIQPNRRILDWPSDVEALTAHLGLSRFAVLGGSGGGPYALACAYSLPKEIMSAVGLMASAGPWDAGVKDIPWSGWFTYLAATYVPGGFRIVTDGLLGALRWIVRTEMVTRRLDKWLEGIQKKEEERGDITTEDRRNKLLKMLFEGFAQGSAGFVLEAQLLSQPWGFRFEDVGHDNVRIWHGVKDTRAPIGHVRYMAERLPHCELKEFDEGHFTMVEHLEEILDGLVPEGADNGEHTGAEWSLPNHRSV</sequence>